<name>A0ABT8VB83_9BACL</name>
<dbReference type="RefSeq" id="WP_302878797.1">
    <property type="nucleotide sequence ID" value="NZ_JAUMKJ010000016.1"/>
</dbReference>
<sequence>MEDNYSALVDEVNRKADFESGAFTGMLQRVKTLFDENVFTEQNEGVEGYFSYRAQIGSLKDYFSFPVQYHEKGKLYQRPVPDGNRTGAYFSTFYDLGIYDKSPVKPEAWDFIKFLLSEEMQELTNTQDRDESYLGFPMNKAVLERQLNRLQQDGKFEAEVESQKFKTIKVSEADIQVLKQTISSANKLRSKKSSKIEDVITEESKAFFTGQKTAEAVAKLIQNKVTTYLNE</sequence>
<keyword evidence="2" id="KW-1185">Reference proteome</keyword>
<proteinExistence type="predicted"/>
<reference evidence="1" key="1">
    <citation type="submission" date="2023-07" db="EMBL/GenBank/DDBJ databases">
        <authorList>
            <person name="Aktuganov G."/>
            <person name="Boyko T."/>
            <person name="Delegan Y."/>
            <person name="Galimzianova N."/>
            <person name="Gilvanova E."/>
            <person name="Korobov V."/>
            <person name="Kuzmina L."/>
            <person name="Melentiev A."/>
            <person name="Milman P."/>
            <person name="Ryabova A."/>
            <person name="Stupak E."/>
            <person name="Yasakov T."/>
            <person name="Zharikova N."/>
            <person name="Zhurenko E."/>
        </authorList>
    </citation>
    <scope>NUCLEOTIDE SEQUENCE</scope>
    <source>
        <strain evidence="1">IB-739</strain>
    </source>
</reference>
<dbReference type="SUPFAM" id="SSF53850">
    <property type="entry name" value="Periplasmic binding protein-like II"/>
    <property type="match status" value="1"/>
</dbReference>
<evidence type="ECO:0000313" key="2">
    <source>
        <dbReference type="Proteomes" id="UP001168883"/>
    </source>
</evidence>
<dbReference type="EMBL" id="JAUMKJ010000016">
    <property type="protein sequence ID" value="MDO3678248.1"/>
    <property type="molecule type" value="Genomic_DNA"/>
</dbReference>
<accession>A0ABT8VB83</accession>
<comment type="caution">
    <text evidence="1">The sequence shown here is derived from an EMBL/GenBank/DDBJ whole genome shotgun (WGS) entry which is preliminary data.</text>
</comment>
<gene>
    <name evidence="1" type="ORF">Q3C12_14650</name>
</gene>
<organism evidence="1 2">
    <name type="scientific">Paenibacillus ehimensis</name>
    <dbReference type="NCBI Taxonomy" id="79264"/>
    <lineage>
        <taxon>Bacteria</taxon>
        <taxon>Bacillati</taxon>
        <taxon>Bacillota</taxon>
        <taxon>Bacilli</taxon>
        <taxon>Bacillales</taxon>
        <taxon>Paenibacillaceae</taxon>
        <taxon>Paenibacillus</taxon>
    </lineage>
</organism>
<evidence type="ECO:0000313" key="1">
    <source>
        <dbReference type="EMBL" id="MDO3678248.1"/>
    </source>
</evidence>
<dbReference type="Gene3D" id="3.40.190.10">
    <property type="entry name" value="Periplasmic binding protein-like II"/>
    <property type="match status" value="1"/>
</dbReference>
<dbReference type="Proteomes" id="UP001168883">
    <property type="component" value="Unassembled WGS sequence"/>
</dbReference>
<protein>
    <submittedName>
        <fullName evidence="1">Extracellular solute-binding protein</fullName>
    </submittedName>
</protein>